<evidence type="ECO:0008006" key="4">
    <source>
        <dbReference type="Google" id="ProtNLM"/>
    </source>
</evidence>
<gene>
    <name evidence="2" type="ORF">GCM10022409_30310</name>
</gene>
<organism evidence="2 3">
    <name type="scientific">Hymenobacter glaciei</name>
    <dbReference type="NCBI Taxonomy" id="877209"/>
    <lineage>
        <taxon>Bacteria</taxon>
        <taxon>Pseudomonadati</taxon>
        <taxon>Bacteroidota</taxon>
        <taxon>Cytophagia</taxon>
        <taxon>Cytophagales</taxon>
        <taxon>Hymenobacteraceae</taxon>
        <taxon>Hymenobacter</taxon>
    </lineage>
</organism>
<protein>
    <recommendedName>
        <fullName evidence="4">Secretion system C-terminal sorting domain-containing protein</fullName>
    </recommendedName>
</protein>
<feature type="signal peptide" evidence="1">
    <location>
        <begin position="1"/>
        <end position="25"/>
    </location>
</feature>
<sequence>MKYAYSWARPLLAALFLFTSFGASAQQAWRPFRLGLIYSYAAVPATNSREYFTLRVDSAYVAANGDSVYAFNRRLREQVASSGRSGMARSKNNLFGASLRWQPGQPGYTLEALGQTDVQAAVSLTLFPRAAVGSSWTASSQPARTATLVSRSWQTVSPGVQDSVAVINIAGPSAQTVRLSRRYGLLEGPQWLGGAAGGQLEQAALPTNFEQSVYSPLRLFDMQVGDEFGYSVVDVIATVQCYDNKTLRRIIGRQLTNDSLIITFREQKRDEWYGYPGVCGGAASVTYQPIAVKRWALARRGNAWQSTGNSLPVGALRLLTGEYVYGPVPESGPIVSSPYLLAGLPIVTSTNGCATGLTVRYMPVYQQSGASNTYSPGVDYFAWGFFFNPGVGPSFERNYGMQYYRKTVNGVTTTCGTPQDFVTLLPTRAAQAAAVAMLVPNPATEAATLMLVQPARPGNTLRLTDALGRMVWSSPITDGQTTATIPLSGQPAGLYLLRLSGANGVSATWKLLHQ</sequence>
<feature type="chain" id="PRO_5047005174" description="Secretion system C-terminal sorting domain-containing protein" evidence="1">
    <location>
        <begin position="26"/>
        <end position="514"/>
    </location>
</feature>
<dbReference type="RefSeq" id="WP_345056138.1">
    <property type="nucleotide sequence ID" value="NZ_BAABDK010000024.1"/>
</dbReference>
<evidence type="ECO:0000313" key="3">
    <source>
        <dbReference type="Proteomes" id="UP001501469"/>
    </source>
</evidence>
<comment type="caution">
    <text evidence="2">The sequence shown here is derived from an EMBL/GenBank/DDBJ whole genome shotgun (WGS) entry which is preliminary data.</text>
</comment>
<dbReference type="Proteomes" id="UP001501469">
    <property type="component" value="Unassembled WGS sequence"/>
</dbReference>
<evidence type="ECO:0000256" key="1">
    <source>
        <dbReference type="SAM" id="SignalP"/>
    </source>
</evidence>
<evidence type="ECO:0000313" key="2">
    <source>
        <dbReference type="EMBL" id="GAA4042257.1"/>
    </source>
</evidence>
<keyword evidence="3" id="KW-1185">Reference proteome</keyword>
<proteinExistence type="predicted"/>
<name>A0ABP7UFD8_9BACT</name>
<keyword evidence="1" id="KW-0732">Signal</keyword>
<accession>A0ABP7UFD8</accession>
<dbReference type="NCBIfam" id="TIGR04183">
    <property type="entry name" value="Por_Secre_tail"/>
    <property type="match status" value="1"/>
</dbReference>
<dbReference type="InterPro" id="IPR026444">
    <property type="entry name" value="Secre_tail"/>
</dbReference>
<reference evidence="3" key="1">
    <citation type="journal article" date="2019" name="Int. J. Syst. Evol. Microbiol.">
        <title>The Global Catalogue of Microorganisms (GCM) 10K type strain sequencing project: providing services to taxonomists for standard genome sequencing and annotation.</title>
        <authorList>
            <consortium name="The Broad Institute Genomics Platform"/>
            <consortium name="The Broad Institute Genome Sequencing Center for Infectious Disease"/>
            <person name="Wu L."/>
            <person name="Ma J."/>
        </authorList>
    </citation>
    <scope>NUCLEOTIDE SEQUENCE [LARGE SCALE GENOMIC DNA]</scope>
    <source>
        <strain evidence="3">JCM 17225</strain>
    </source>
</reference>
<dbReference type="EMBL" id="BAABDK010000024">
    <property type="protein sequence ID" value="GAA4042257.1"/>
    <property type="molecule type" value="Genomic_DNA"/>
</dbReference>